<dbReference type="InterPro" id="IPR007696">
    <property type="entry name" value="DNA_mismatch_repair_MutS_core"/>
</dbReference>
<dbReference type="InterPro" id="IPR027417">
    <property type="entry name" value="P-loop_NTPase"/>
</dbReference>
<evidence type="ECO:0000256" key="9">
    <source>
        <dbReference type="HAMAP-Rule" id="MF_00092"/>
    </source>
</evidence>
<name>A0A379EAF8_9PORP</name>
<feature type="compositionally biased region" description="Basic and acidic residues" evidence="10">
    <location>
        <begin position="676"/>
        <end position="691"/>
    </location>
</feature>
<feature type="binding site" evidence="9">
    <location>
        <begin position="358"/>
        <end position="365"/>
    </location>
    <ligand>
        <name>ATP</name>
        <dbReference type="ChEBI" id="CHEBI:30616"/>
    </ligand>
</feature>
<dbReference type="InterPro" id="IPR036063">
    <property type="entry name" value="Smr_dom_sf"/>
</dbReference>
<dbReference type="Proteomes" id="UP000254156">
    <property type="component" value="Unassembled WGS sequence"/>
</dbReference>
<evidence type="ECO:0000256" key="1">
    <source>
        <dbReference type="ARBA" id="ARBA00022722"/>
    </source>
</evidence>
<dbReference type="PIRSF" id="PIRSF005814">
    <property type="entry name" value="MutS_YshD"/>
    <property type="match status" value="1"/>
</dbReference>
<dbReference type="SMART" id="SM00534">
    <property type="entry name" value="MUTSac"/>
    <property type="match status" value="1"/>
</dbReference>
<feature type="domain" description="Smr" evidence="11">
    <location>
        <begin position="780"/>
        <end position="855"/>
    </location>
</feature>
<proteinExistence type="inferred from homology"/>
<keyword evidence="7 9" id="KW-0694">RNA-binding</keyword>
<keyword evidence="8 9" id="KW-0238">DNA-binding</keyword>
<evidence type="ECO:0000313" key="12">
    <source>
        <dbReference type="EMBL" id="SUB89420.1"/>
    </source>
</evidence>
<feature type="compositionally biased region" description="Basic residues" evidence="10">
    <location>
        <begin position="665"/>
        <end position="675"/>
    </location>
</feature>
<dbReference type="Pfam" id="PF01713">
    <property type="entry name" value="Smr"/>
    <property type="match status" value="1"/>
</dbReference>
<protein>
    <recommendedName>
        <fullName evidence="9">Endonuclease MutS2</fullName>
        <ecNumber evidence="9">3.1.-.-</ecNumber>
    </recommendedName>
    <alternativeName>
        <fullName evidence="9">Ribosome-associated protein quality control-upstream factor</fullName>
        <shortName evidence="9">RQC-upstream factor</shortName>
        <shortName evidence="9">RqcU</shortName>
        <ecNumber evidence="9">3.6.4.-</ecNumber>
    </alternativeName>
</protein>
<dbReference type="GO" id="GO:0019843">
    <property type="term" value="F:rRNA binding"/>
    <property type="evidence" value="ECO:0007669"/>
    <property type="project" value="UniProtKB-UniRule"/>
</dbReference>
<dbReference type="AlphaFoldDB" id="A0A379EAF8"/>
<keyword evidence="2 9" id="KW-0699">rRNA-binding</keyword>
<dbReference type="SMART" id="SM00463">
    <property type="entry name" value="SMR"/>
    <property type="match status" value="1"/>
</dbReference>
<dbReference type="InterPro" id="IPR002625">
    <property type="entry name" value="Smr_dom"/>
</dbReference>
<keyword evidence="3 9" id="KW-0547">Nucleotide-binding</keyword>
<dbReference type="GO" id="GO:0005524">
    <property type="term" value="F:ATP binding"/>
    <property type="evidence" value="ECO:0007669"/>
    <property type="project" value="UniProtKB-UniRule"/>
</dbReference>
<dbReference type="HAMAP" id="MF_00092">
    <property type="entry name" value="MutS2"/>
    <property type="match status" value="1"/>
</dbReference>
<evidence type="ECO:0000259" key="11">
    <source>
        <dbReference type="PROSITE" id="PS50828"/>
    </source>
</evidence>
<dbReference type="GO" id="GO:0072344">
    <property type="term" value="P:rescue of stalled ribosome"/>
    <property type="evidence" value="ECO:0007669"/>
    <property type="project" value="UniProtKB-UniRule"/>
</dbReference>
<dbReference type="SUPFAM" id="SSF52540">
    <property type="entry name" value="P-loop containing nucleoside triphosphate hydrolases"/>
    <property type="match status" value="1"/>
</dbReference>
<dbReference type="GO" id="GO:0043023">
    <property type="term" value="F:ribosomal large subunit binding"/>
    <property type="evidence" value="ECO:0007669"/>
    <property type="project" value="UniProtKB-UniRule"/>
</dbReference>
<keyword evidence="6 9" id="KW-0067">ATP-binding</keyword>
<dbReference type="EC" id="3.6.4.-" evidence="9"/>
<keyword evidence="5 9" id="KW-0378">Hydrolase</keyword>
<dbReference type="Gene3D" id="3.40.50.300">
    <property type="entry name" value="P-loop containing nucleotide triphosphate hydrolases"/>
    <property type="match status" value="1"/>
</dbReference>
<comment type="subunit">
    <text evidence="9">Homodimer. Binds to stalled ribosomes, contacting rRNA.</text>
</comment>
<evidence type="ECO:0000313" key="13">
    <source>
        <dbReference type="Proteomes" id="UP000254156"/>
    </source>
</evidence>
<dbReference type="FunFam" id="3.40.50.300:FF:001531">
    <property type="entry name" value="Endonuclease MutS2"/>
    <property type="match status" value="1"/>
</dbReference>
<evidence type="ECO:0000256" key="10">
    <source>
        <dbReference type="SAM" id="MobiDB-lite"/>
    </source>
</evidence>
<reference evidence="12 13" key="1">
    <citation type="submission" date="2018-06" db="EMBL/GenBank/DDBJ databases">
        <authorList>
            <consortium name="Pathogen Informatics"/>
            <person name="Doyle S."/>
        </authorList>
    </citation>
    <scope>NUCLEOTIDE SEQUENCE [LARGE SCALE GENOMIC DNA]</scope>
    <source>
        <strain evidence="12 13">NCTC11632</strain>
    </source>
</reference>
<dbReference type="Pfam" id="PF00488">
    <property type="entry name" value="MutS_V"/>
    <property type="match status" value="1"/>
</dbReference>
<evidence type="ECO:0000256" key="3">
    <source>
        <dbReference type="ARBA" id="ARBA00022741"/>
    </source>
</evidence>
<organism evidence="12 13">
    <name type="scientific">Porphyromonas macacae</name>
    <dbReference type="NCBI Taxonomy" id="28115"/>
    <lineage>
        <taxon>Bacteria</taxon>
        <taxon>Pseudomonadati</taxon>
        <taxon>Bacteroidota</taxon>
        <taxon>Bacteroidia</taxon>
        <taxon>Bacteroidales</taxon>
        <taxon>Porphyromonadaceae</taxon>
        <taxon>Porphyromonas</taxon>
    </lineage>
</organism>
<evidence type="ECO:0000256" key="6">
    <source>
        <dbReference type="ARBA" id="ARBA00022840"/>
    </source>
</evidence>
<dbReference type="NCBIfam" id="TIGR01069">
    <property type="entry name" value="mutS2"/>
    <property type="match status" value="1"/>
</dbReference>
<dbReference type="EC" id="3.1.-.-" evidence="9"/>
<accession>A0A379EAF8</accession>
<dbReference type="SMART" id="SM00533">
    <property type="entry name" value="MUTSd"/>
    <property type="match status" value="1"/>
</dbReference>
<comment type="function">
    <text evidence="9">Acts as a ribosome collision sensor, splitting the ribosome into its 2 subunits. Detects stalled/collided 70S ribosomes which it binds and splits by an ATP-hydrolysis driven conformational change. Acts upstream of the ribosome quality control system (RQC), a ribosome-associated complex that mediates the extraction of incompletely synthesized nascent chains from stalled ribosomes and their subsequent degradation. Probably generates substrates for RQC.</text>
</comment>
<dbReference type="PANTHER" id="PTHR48466">
    <property type="entry name" value="OS10G0509000 PROTEIN-RELATED"/>
    <property type="match status" value="1"/>
</dbReference>
<comment type="similarity">
    <text evidence="9">Belongs to the DNA mismatch repair MutS family. MutS2 subfamily.</text>
</comment>
<dbReference type="InterPro" id="IPR036187">
    <property type="entry name" value="DNA_mismatch_repair_MutS_sf"/>
</dbReference>
<evidence type="ECO:0000256" key="5">
    <source>
        <dbReference type="ARBA" id="ARBA00022801"/>
    </source>
</evidence>
<dbReference type="PANTHER" id="PTHR48466:SF2">
    <property type="entry name" value="OS10G0509000 PROTEIN"/>
    <property type="match status" value="1"/>
</dbReference>
<dbReference type="GO" id="GO:0004519">
    <property type="term" value="F:endonuclease activity"/>
    <property type="evidence" value="ECO:0007669"/>
    <property type="project" value="UniProtKB-UniRule"/>
</dbReference>
<evidence type="ECO:0000256" key="4">
    <source>
        <dbReference type="ARBA" id="ARBA00022759"/>
    </source>
</evidence>
<dbReference type="PROSITE" id="PS00486">
    <property type="entry name" value="DNA_MISMATCH_REPAIR_2"/>
    <property type="match status" value="1"/>
</dbReference>
<evidence type="ECO:0000256" key="2">
    <source>
        <dbReference type="ARBA" id="ARBA00022730"/>
    </source>
</evidence>
<dbReference type="InterPro" id="IPR005747">
    <property type="entry name" value="MutS2"/>
</dbReference>
<dbReference type="FunFam" id="3.30.1370.110:FF:000004">
    <property type="entry name" value="Endonuclease MutS2"/>
    <property type="match status" value="1"/>
</dbReference>
<evidence type="ECO:0000256" key="8">
    <source>
        <dbReference type="ARBA" id="ARBA00023125"/>
    </source>
</evidence>
<dbReference type="GO" id="GO:0006298">
    <property type="term" value="P:mismatch repair"/>
    <property type="evidence" value="ECO:0007669"/>
    <property type="project" value="InterPro"/>
</dbReference>
<gene>
    <name evidence="9 12" type="primary">mutS2</name>
    <name evidence="9" type="synonym">rqcU</name>
    <name evidence="12" type="ORF">NCTC11632_01523</name>
</gene>
<evidence type="ECO:0000256" key="7">
    <source>
        <dbReference type="ARBA" id="ARBA00022884"/>
    </source>
</evidence>
<dbReference type="GO" id="GO:0140664">
    <property type="term" value="F:ATP-dependent DNA damage sensor activity"/>
    <property type="evidence" value="ECO:0007669"/>
    <property type="project" value="InterPro"/>
</dbReference>
<dbReference type="GO" id="GO:0045910">
    <property type="term" value="P:negative regulation of DNA recombination"/>
    <property type="evidence" value="ECO:0007669"/>
    <property type="project" value="InterPro"/>
</dbReference>
<dbReference type="RefSeq" id="WP_115096945.1">
    <property type="nucleotide sequence ID" value="NZ_UGTF01000002.1"/>
</dbReference>
<dbReference type="SUPFAM" id="SSF160443">
    <property type="entry name" value="SMR domain-like"/>
    <property type="match status" value="1"/>
</dbReference>
<keyword evidence="1 9" id="KW-0540">Nuclease</keyword>
<dbReference type="SUPFAM" id="SSF48334">
    <property type="entry name" value="DNA repair protein MutS, domain III"/>
    <property type="match status" value="1"/>
</dbReference>
<dbReference type="InterPro" id="IPR000432">
    <property type="entry name" value="DNA_mismatch_repair_MutS_C"/>
</dbReference>
<sequence length="855" mass="96568">MIASLFPNNYEQKINFTEIKQLLQDAAGSPMGKELAAALTASSDFGEISLNLKQTDQMLRLMSGDRHIPYLCTDDSRHALHAIRPQGTYMEESELLMVTNMLDSLEDFRKIILSTDNTKSADDIIEEKYEFPELAQIVQDAPSLPKTAVSIRALFNEEQQIADNASKELYRIRRELRNVEQSISGAIRRIARQAKEAGWINADVHPALRDGRLVIPLPPEHKRKLKGIVYDESATGKTVYVEPAEIVEANNMIRELEAEERREIIKILTGVADKLRPNLKQLLDGVRILGLLDFIRAKAKLAQSMSAVLPQVTDKPLIRWQQCRHPLLERSLKQHGRAIVPLDITLEEPKSRFLVISGPNAGGKSVCLKTVGLLQLMLQSGLLLPLDANSRCGIFSNLCIDIGDEQSIEDDLSTYSSHLANMKQFVKIADERTLILIDEFGSGTEPQIGGAIAQSLLNQFNKSEAFGIVTTHFQNLKTFAEETPGIINGAMLYDRHRLQPLFKLETGRPGSSFAIEIARKIGLPENVIQEATDIVGTDYVNMDKFLQDIVRDKRYWEQKRANIRREEKRLEELTGEYSRKIETIDSETKKILSEARDEAREIIKQSGKEIERTIREIKEAEAEKERTRLIRARLNSYEKELALEETADLHIKEEKYRRELEKIKRREKRKQQKKNKQIDESVTAKETIESPSLEKQKPFKVGDAVRISGQKAIGSILEMKDDTALISMGGIIKSYVPLTRLHHAVPEEKKGLQKPSTPIAGAKMIVDQIHEKRLHFKQDLDVRGMRANEAVQSVSYFIDDAIQLGISRVRILHGTGTGALRMAIREYLEGVGSVRKYADEHVQFGGAGITVVDLE</sequence>
<dbReference type="Gene3D" id="3.30.1370.110">
    <property type="match status" value="1"/>
</dbReference>
<feature type="region of interest" description="Disordered" evidence="10">
    <location>
        <begin position="665"/>
        <end position="691"/>
    </location>
</feature>
<comment type="function">
    <text evidence="9">Endonuclease that is involved in the suppression of homologous recombination and thus may have a key role in the control of bacterial genetic diversity.</text>
</comment>
<dbReference type="GO" id="GO:0030983">
    <property type="term" value="F:mismatched DNA binding"/>
    <property type="evidence" value="ECO:0007669"/>
    <property type="project" value="InterPro"/>
</dbReference>
<keyword evidence="4 9" id="KW-0255">Endonuclease</keyword>
<dbReference type="GO" id="GO:0016887">
    <property type="term" value="F:ATP hydrolysis activity"/>
    <property type="evidence" value="ECO:0007669"/>
    <property type="project" value="InterPro"/>
</dbReference>
<dbReference type="EMBL" id="UGTF01000002">
    <property type="protein sequence ID" value="SUB89420.1"/>
    <property type="molecule type" value="Genomic_DNA"/>
</dbReference>
<dbReference type="InterPro" id="IPR045076">
    <property type="entry name" value="MutS"/>
</dbReference>
<dbReference type="PROSITE" id="PS50828">
    <property type="entry name" value="SMR"/>
    <property type="match status" value="1"/>
</dbReference>